<keyword evidence="1" id="KW-0677">Repeat</keyword>
<evidence type="ECO:0000256" key="2">
    <source>
        <dbReference type="SAM" id="MobiDB-lite"/>
    </source>
</evidence>
<dbReference type="NCBIfam" id="TIGR01643">
    <property type="entry name" value="YD_repeat_2x"/>
    <property type="match status" value="10"/>
</dbReference>
<keyword evidence="3" id="KW-1133">Transmembrane helix</keyword>
<feature type="compositionally biased region" description="Polar residues" evidence="2">
    <location>
        <begin position="2901"/>
        <end position="2913"/>
    </location>
</feature>
<dbReference type="InterPro" id="IPR006530">
    <property type="entry name" value="YD"/>
</dbReference>
<organism evidence="5 6">
    <name type="scientific">Sphingomonas koreensis</name>
    <dbReference type="NCBI Taxonomy" id="93064"/>
    <lineage>
        <taxon>Bacteria</taxon>
        <taxon>Pseudomonadati</taxon>
        <taxon>Pseudomonadota</taxon>
        <taxon>Alphaproteobacteria</taxon>
        <taxon>Sphingomonadales</taxon>
        <taxon>Sphingomonadaceae</taxon>
        <taxon>Sphingomonas</taxon>
    </lineage>
</organism>
<evidence type="ECO:0000313" key="5">
    <source>
        <dbReference type="EMBL" id="RSY78556.1"/>
    </source>
</evidence>
<dbReference type="RefSeq" id="WP_126005527.1">
    <property type="nucleotide sequence ID" value="NZ_QQYZ01000023.1"/>
</dbReference>
<dbReference type="Proteomes" id="UP000287746">
    <property type="component" value="Unassembled WGS sequence"/>
</dbReference>
<dbReference type="InterPro" id="IPR018392">
    <property type="entry name" value="LysM"/>
</dbReference>
<feature type="transmembrane region" description="Helical" evidence="3">
    <location>
        <begin position="2966"/>
        <end position="2991"/>
    </location>
</feature>
<feature type="domain" description="LysM" evidence="4">
    <location>
        <begin position="2851"/>
        <end position="2898"/>
    </location>
</feature>
<evidence type="ECO:0000256" key="1">
    <source>
        <dbReference type="ARBA" id="ARBA00022737"/>
    </source>
</evidence>
<dbReference type="PANTHER" id="PTHR32305:SF15">
    <property type="entry name" value="PROTEIN RHSA-RELATED"/>
    <property type="match status" value="1"/>
</dbReference>
<dbReference type="CDD" id="cd00118">
    <property type="entry name" value="LysM"/>
    <property type="match status" value="1"/>
</dbReference>
<gene>
    <name evidence="5" type="ORF">DAH66_18580</name>
</gene>
<dbReference type="InterPro" id="IPR050708">
    <property type="entry name" value="T6SS_VgrG/RHS"/>
</dbReference>
<dbReference type="InterPro" id="IPR056823">
    <property type="entry name" value="TEN-like_YD-shell"/>
</dbReference>
<name>A0A430FZ64_9SPHN</name>
<dbReference type="InterPro" id="IPR036779">
    <property type="entry name" value="LysM_dom_sf"/>
</dbReference>
<feature type="transmembrane region" description="Helical" evidence="3">
    <location>
        <begin position="3031"/>
        <end position="3051"/>
    </location>
</feature>
<reference evidence="5 6" key="1">
    <citation type="submission" date="2018-07" db="EMBL/GenBank/DDBJ databases">
        <title>Genomic and Epidemiologic Investigation of an Indolent Hospital Outbreak.</title>
        <authorList>
            <person name="Johnson R.C."/>
            <person name="Deming C."/>
            <person name="Conlan S."/>
            <person name="Zellmer C.J."/>
            <person name="Michelin A.V."/>
            <person name="Lee-Lin S."/>
            <person name="Thomas P.J."/>
            <person name="Park M."/>
            <person name="Weingarten R.A."/>
            <person name="Less J."/>
            <person name="Dekker J.P."/>
            <person name="Frank K.M."/>
            <person name="Musser K.A."/>
            <person name="Mcquiston J.R."/>
            <person name="Henderson D.K."/>
            <person name="Lau A.F."/>
            <person name="Palmore T.N."/>
            <person name="Segre J.A."/>
        </authorList>
    </citation>
    <scope>NUCLEOTIDE SEQUENCE [LARGE SCALE GENOMIC DNA]</scope>
    <source>
        <strain evidence="5 6">SK-CDC1_0717</strain>
    </source>
</reference>
<feature type="transmembrane region" description="Helical" evidence="3">
    <location>
        <begin position="2942"/>
        <end position="2959"/>
    </location>
</feature>
<feature type="region of interest" description="Disordered" evidence="2">
    <location>
        <begin position="2901"/>
        <end position="2936"/>
    </location>
</feature>
<evidence type="ECO:0000313" key="6">
    <source>
        <dbReference type="Proteomes" id="UP000287746"/>
    </source>
</evidence>
<comment type="caution">
    <text evidence="5">The sequence shown here is derived from an EMBL/GenBank/DDBJ whole genome shotgun (WGS) entry which is preliminary data.</text>
</comment>
<dbReference type="EMBL" id="QQYZ01000023">
    <property type="protein sequence ID" value="RSY78556.1"/>
    <property type="molecule type" value="Genomic_DNA"/>
</dbReference>
<dbReference type="InterPro" id="IPR031325">
    <property type="entry name" value="RHS_repeat"/>
</dbReference>
<dbReference type="CDD" id="cd18121">
    <property type="entry name" value="ATP-synt_Fo_c"/>
    <property type="match status" value="1"/>
</dbReference>
<sequence length="3574" mass="383258">MVAIFTGAGTGFERGSGNVIGGGGLLGSAAQGRGGDNIFLNAANGNLLISRQDEFLSGRGPDVGITRTYNSLGNFSDDNGDNWRQSMDRAINPHGPVNDWGGTVVRRGGDGAEVTYSWNGSAYVATDGAGSYDTITFDGSTWLWRDGDSRVTETYEFAPFGSWRRILAQTDTSGNSLTFSYTGANLTRVTTADGGYTEINWSGSNIYALYTYSHGTGLTRTRYSYDGYNRLSTVTVDLTPNDTTTGDGNVYTTSYTYHGTSKLVATIEQTDGSYVAFTYDGSNRVTSIAETVSSGVTRTTGIAYGAGSTTVTDPMGQSTTLHYDGNGQLIRVTAPPATAGAAPQTIEFGYNANGDLIRTTDAGGKVTSYTYDASGNLLTRSDATSVAIQNGINAIATLQPDGTYRVTKTGGSSGTYDAQVQSSQGISGDFVFRLRPLQTDKYLLAGVAQNPNASLSYTGLDFAIEAAANGYMYHYDNGVYAQLTSYVAGDSLWMVRTGSTLSYYKGDTLEAAKAAAALRTVNGVSGTFYADAALYTIGAVADMSLTPTSIEESFNVVTRTYNAANQVLTETRMGSDRNSANAAHTTRYVYDSLNRLTYVVSAEGHVTRNWYDGYGLHYWTNDFPDHLYDVSGLAPNDAISDATLNSWAASLGDTSSTQISFVTHDARGNISLLRTATQNNSFGSMGYAEGYRDEFFTYDQSGRLLSRRTASQNSEYFAYDGLGRVTSSTDLNGGVTSIYFNDAATQTTVTLAGGLVQVSTYSKAGELLNVTESGAYATGGTANSVYDKNGRLRVTTDATGVTHYYLYDAVGRKTAEVNESGDLIEYRYDARNRLVATARFALRITDTAHFAALADPNSSIDVATIRPGGHVWDIWTWHIYDSEGRMLQAIDGDGSTTRYDYDASGQLIRTTGYFNKLTAAQIAAFKLAAPTGVVLPPADSRDTIARVFYDKDGRTIGALDGAGYLSRIAYDRAGRKVKEVAYAKATDPALRAGGTFQQLINSTGPNPDPANRQMDYVYDGQGLLRYQIDGLGQVTEYGYESDVAWGSIGLARKVTTYATAISFPSGLTFAAVKAAIASSGAASNTANRTSWAVYDTAGRVAYAIDAGGAVTGFSYDTSGRVTKKLAYANLRATTSLPTQADMNSWAAANPAATDRVTRYYYDAMGQLRLTIDAENYVTRTDYDAEGRVAVTYRYDTAVSPTDSWTIAEAFGALSGTHATNYFYYDTAGRLGITYDGESNRKDYVYYATGKLAYEYVDYGGPDQAWIIHEYDAAGRHSARYDAYGTPEQALTQFVYDGLGNLVLVSNPLNRTTTYTHDNLGRVLTETNAASGTTSYQYNAFGNVVRATDQRGNSTHNYYDSYGRVIASRDAEDYVTETSYTAFGEIATVTRRYNKATNTASVDTLPAYAAHGKDATTSFTYDKLGQVKTTTDAEGATETRWYNAFGQVDQTQSKLGLVVQYGHDRRGNVRWDYTHAAIFDSVGNQTASGFARNHYYYDARSNLVHQVEALGQPERRDTHFAYDKADRLISKTGGNVATGLSGTMVTPVETYAYDKRGNLIETIDAMGGRTLFYYDDLDRKVAQIDATGAVTQYIYDAAGNLKQTRAFDTLVTLPATPGGTLALPGGTARDTYYNYDNLNRLTSSYKDAGRTGYWNGLAFVTQTGPAFTYYEYDAAGNVIKTTDPNGATTFSYYDKLGRKTHEVDRENFLTKWEYDAEGNVLTERRYAIQGSTPTTAAPPVIGETASDRVTLFSYDKLGRRLTETRHGVEAWSIDTGTGTLTADNRNATITYTYNALGQVLTKTEANGDVTTYTYDNAGRLIKETRASYYDYTGALVAPELRYFYNGLDQLTFTRQVGSSLFHRTTSNTYEDGRLSSATDASGFTRNYHYDSMGRLVAESYDRQLSNGTTVREAIFYVHDAAGRVVTQSFARFENGSWTHTDASGQYYDATRMRYNAHGELTGRGITAGPWATAAYQEYYDYDASGRVLRSNAGDGVVKYFAYDKAGNQTLTLTSEGSVDLTAINYTDLIDAIDGNADTAHSGIAATLAVYDRRGMVTQTRAPGRNLSTTSSTTTDIIASRSYNAFGEVLSETDARGYTTSFTYNNMGRLLARVSPQVSVTSESGVVSTVNPTEHYRYDISGRLIGSVDANGNLTTRLLLAGTGHGGSEALTAKEFHADGGVLQTFYDGYGDARILRNELGKDEQHSYDGMGRVTQIIRRDNPGWGQLTEYFAYDGLGQRIQQWNSFQGSGNKALTDYDAQGRVISSVAIGGDTTSTSYQWSYTLATSGLGTFGGWTTTTTYHNGKTSIEKADMFGHTVQTTDMGGNVANMTFDKAGRTTARVIGLETTSYTWLNTGLIGKIVTGYGNPATAPVNIGETYAITVQTSAYDANGNKITEESHKEGGTWQWYDDGWWSYQYFEPSHQSLQNASATYDALNRLTNWVEAGTTTAAEASTAHAYDANGNIRRTTASFRHLDTHGAPYGYVTTTDHWYRYDSMNRVVTAKGVQTGSGIVRGGSGVDILYDTAGRRTQVTTTAQRIANATYMEYREPYWEPVFHSVTVPYEAEVRETYTYYNTGELNQVRIAETGYYDNQDGTITTTPPPAGAGALKASYWYDDLGRLERQIDWIVDPDYDPNAVNYAAYDRTITYNDKGQVETERVVQRDGSIFQVSETANNYGSLAYGNYALGAVVSSTTSVLRTNTPWSNSSVNNYYEWRDGAVLASTTLSGTTSGTTYYTRNGSGVLQEANIYDGRQRKVTFHNDVNGQVLRRNEQDYAATGDPQEIWYRFNGKQMGYIGNNGTLNTDYQSSVAGRELTQGSGAFRNGASYGGSYADFDQFYEGITSHSQGGAGGSYVVRGGETLAGLAAQLWGDSSLWYKLAEANGLSAGTSLVTGQTLHIPSGVSRSQHNATTFTPYDPAETLGDTSPTTPTPQKPKKGNKCGVFGQILMVAIAVAVTVALRVPAAKLFANLGLGSAVGSGTAIATAGAGLSIGATSAAGIAGTIGAAAVGSVASQAFGLATGIQQGGFNWKGVGLSAIGAGIGSGLGAISALKDIAGSPFLSGAVRGALGNALTQGIGIATGLQSKFDFAGVAVGAAVGGVVGGLGKTLGVDWDGGINAANMSKQLVASTAGAIAGSAARSLLTGSSFGDNILAALPDVIGSTIGGAVAGELRGAPELVSRGGDGQNSGYEIGLAGKLRLKAASFPGSEIFSGSSFAAHASESWRDWVTGTIKKWVVDPVTGARDWAGQQLDADGNGSFDGQDIVITGRRVASNISRIASFDTNRYVREFLSSKISSAINSANQVNINAQRSGTISRILEASGMPRAAAVVRGVTGARGQFLIKSLGGTANFAVNTLFGSHGSIANNIMAQVVATGQYAVNGMVSDIKTHFSGALSDVTSGNVAQIERGTRNFSVAGLEVATVFAPATKAGAIGRLRSPGIAGDVVVAAESRLVGGTFDVGVSGSQYTLRATLAGFEGATGTVNTRAFVVHGNSASSSRTAYLYELYQADGTFLKNGITQNMNTRYTKTFMEDKYMIEVASGPRRDMILLERQRTIANPGPLNREPWAIKARNGQ</sequence>
<protein>
    <submittedName>
        <fullName evidence="5">LysM peptidoglycan-binding domain-containing protein</fullName>
    </submittedName>
</protein>
<evidence type="ECO:0000259" key="4">
    <source>
        <dbReference type="PROSITE" id="PS51782"/>
    </source>
</evidence>
<dbReference type="Pfam" id="PF01476">
    <property type="entry name" value="LysM"/>
    <property type="match status" value="1"/>
</dbReference>
<dbReference type="Pfam" id="PF05593">
    <property type="entry name" value="RHS_repeat"/>
    <property type="match status" value="7"/>
</dbReference>
<proteinExistence type="predicted"/>
<dbReference type="PANTHER" id="PTHR32305">
    <property type="match status" value="1"/>
</dbReference>
<feature type="transmembrane region" description="Helical" evidence="3">
    <location>
        <begin position="2997"/>
        <end position="3019"/>
    </location>
</feature>
<keyword evidence="3" id="KW-0472">Membrane</keyword>
<dbReference type="Gene3D" id="2.180.10.10">
    <property type="entry name" value="RHS repeat-associated core"/>
    <property type="match status" value="7"/>
</dbReference>
<dbReference type="Gene3D" id="3.10.350.10">
    <property type="entry name" value="LysM domain"/>
    <property type="match status" value="1"/>
</dbReference>
<accession>A0A430FZ64</accession>
<dbReference type="PROSITE" id="PS51782">
    <property type="entry name" value="LYSM"/>
    <property type="match status" value="1"/>
</dbReference>
<dbReference type="Pfam" id="PF25023">
    <property type="entry name" value="TEN_YD-shell"/>
    <property type="match status" value="1"/>
</dbReference>
<keyword evidence="3" id="KW-0812">Transmembrane</keyword>
<evidence type="ECO:0000256" key="3">
    <source>
        <dbReference type="SAM" id="Phobius"/>
    </source>
</evidence>